<evidence type="ECO:0000256" key="1">
    <source>
        <dbReference type="SAM" id="MobiDB-lite"/>
    </source>
</evidence>
<dbReference type="AlphaFoldDB" id="A0A5C1YF65"/>
<accession>A0A5C1YF65</accession>
<evidence type="ECO:0000313" key="3">
    <source>
        <dbReference type="Proteomes" id="UP000324678"/>
    </source>
</evidence>
<evidence type="ECO:0000313" key="2">
    <source>
        <dbReference type="EMBL" id="QEO13629.1"/>
    </source>
</evidence>
<sequence length="88" mass="9196">MTDSTFPEDLNPIGDARENDDPEQLVADGLEGGVPDRVGAHQNDDPDQLAADGLRGDRPRPTDPSRSADPLTESTDGGLDGGDPGVEE</sequence>
<dbReference type="RefSeq" id="WP_149159652.1">
    <property type="nucleotide sequence ID" value="NZ_CP043505.1"/>
</dbReference>
<feature type="region of interest" description="Disordered" evidence="1">
    <location>
        <begin position="1"/>
        <end position="88"/>
    </location>
</feature>
<reference evidence="2 3" key="1">
    <citation type="submission" date="2019-09" db="EMBL/GenBank/DDBJ databases">
        <title>Genome sequencing of strain KACC 19306.</title>
        <authorList>
            <person name="Heo J."/>
            <person name="Kim S.-J."/>
            <person name="Kim J.-S."/>
            <person name="Hong S.-B."/>
            <person name="Kwon S.-W."/>
        </authorList>
    </citation>
    <scope>NUCLEOTIDE SEQUENCE [LARGE SCALE GENOMIC DNA]</scope>
    <source>
        <strain evidence="2 3">KACC 19306</strain>
    </source>
</reference>
<protein>
    <submittedName>
        <fullName evidence="2">Uncharacterized protein</fullName>
    </submittedName>
</protein>
<dbReference type="KEGG" id="ail:FLP10_03730"/>
<feature type="compositionally biased region" description="Gly residues" evidence="1">
    <location>
        <begin position="78"/>
        <end position="88"/>
    </location>
</feature>
<feature type="compositionally biased region" description="Basic and acidic residues" evidence="1">
    <location>
        <begin position="54"/>
        <end position="63"/>
    </location>
</feature>
<gene>
    <name evidence="2" type="ORF">FLP10_03730</name>
</gene>
<organism evidence="2 3">
    <name type="scientific">Agromyces intestinalis</name>
    <dbReference type="NCBI Taxonomy" id="2592652"/>
    <lineage>
        <taxon>Bacteria</taxon>
        <taxon>Bacillati</taxon>
        <taxon>Actinomycetota</taxon>
        <taxon>Actinomycetes</taxon>
        <taxon>Micrococcales</taxon>
        <taxon>Microbacteriaceae</taxon>
        <taxon>Agromyces</taxon>
    </lineage>
</organism>
<name>A0A5C1YF65_9MICO</name>
<proteinExistence type="predicted"/>
<dbReference type="Proteomes" id="UP000324678">
    <property type="component" value="Chromosome"/>
</dbReference>
<keyword evidence="3" id="KW-1185">Reference proteome</keyword>
<dbReference type="OrthoDB" id="5008140at2"/>
<dbReference type="EMBL" id="CP043505">
    <property type="protein sequence ID" value="QEO13629.1"/>
    <property type="molecule type" value="Genomic_DNA"/>
</dbReference>